<keyword evidence="4" id="KW-1015">Disulfide bond</keyword>
<dbReference type="Pfam" id="PF00578">
    <property type="entry name" value="AhpC-TSA"/>
    <property type="match status" value="1"/>
</dbReference>
<evidence type="ECO:0000259" key="7">
    <source>
        <dbReference type="PROSITE" id="PS51352"/>
    </source>
</evidence>
<dbReference type="GO" id="GO:0016209">
    <property type="term" value="F:antioxidant activity"/>
    <property type="evidence" value="ECO:0007669"/>
    <property type="project" value="InterPro"/>
</dbReference>
<feature type="transmembrane region" description="Helical" evidence="6">
    <location>
        <begin position="20"/>
        <end position="38"/>
    </location>
</feature>
<protein>
    <submittedName>
        <fullName evidence="8">Thiol-disulfide oxidoreductase ResA</fullName>
    </submittedName>
</protein>
<keyword evidence="3" id="KW-0735">Signal-anchor</keyword>
<dbReference type="InterPro" id="IPR000866">
    <property type="entry name" value="AhpC/TSA"/>
</dbReference>
<keyword evidence="6" id="KW-1133">Transmembrane helix</keyword>
<evidence type="ECO:0000256" key="5">
    <source>
        <dbReference type="ARBA" id="ARBA00023284"/>
    </source>
</evidence>
<comment type="caution">
    <text evidence="8">The sequence shown here is derived from an EMBL/GenBank/DDBJ whole genome shotgun (WGS) entry which is preliminary data.</text>
</comment>
<dbReference type="RefSeq" id="WP_259871178.1">
    <property type="nucleotide sequence ID" value="NZ_JAMQJZ010000001.1"/>
</dbReference>
<dbReference type="GO" id="GO:0017004">
    <property type="term" value="P:cytochrome complex assembly"/>
    <property type="evidence" value="ECO:0007669"/>
    <property type="project" value="UniProtKB-KW"/>
</dbReference>
<evidence type="ECO:0000313" key="9">
    <source>
        <dbReference type="Proteomes" id="UP001145072"/>
    </source>
</evidence>
<dbReference type="GO" id="GO:0016491">
    <property type="term" value="F:oxidoreductase activity"/>
    <property type="evidence" value="ECO:0007669"/>
    <property type="project" value="InterPro"/>
</dbReference>
<dbReference type="GO" id="GO:0030313">
    <property type="term" value="C:cell envelope"/>
    <property type="evidence" value="ECO:0007669"/>
    <property type="project" value="UniProtKB-SubCell"/>
</dbReference>
<dbReference type="InterPro" id="IPR036249">
    <property type="entry name" value="Thioredoxin-like_sf"/>
</dbReference>
<evidence type="ECO:0000256" key="4">
    <source>
        <dbReference type="ARBA" id="ARBA00023157"/>
    </source>
</evidence>
<evidence type="ECO:0000256" key="1">
    <source>
        <dbReference type="ARBA" id="ARBA00004196"/>
    </source>
</evidence>
<dbReference type="Gene3D" id="3.40.30.10">
    <property type="entry name" value="Glutaredoxin"/>
    <property type="match status" value="1"/>
</dbReference>
<reference evidence="8" key="1">
    <citation type="submission" date="2022-06" db="EMBL/GenBank/DDBJ databases">
        <title>Aquibacillus sp. a new bacterium isolated from soil saline samples.</title>
        <authorList>
            <person name="Galisteo C."/>
            <person name="De La Haba R."/>
            <person name="Sanchez-Porro C."/>
            <person name="Ventosa A."/>
        </authorList>
    </citation>
    <scope>NUCLEOTIDE SEQUENCE</scope>
    <source>
        <strain evidence="8">JCM 12387</strain>
    </source>
</reference>
<keyword evidence="2" id="KW-0201">Cytochrome c-type biogenesis</keyword>
<keyword evidence="6" id="KW-0812">Transmembrane</keyword>
<dbReference type="PANTHER" id="PTHR42852">
    <property type="entry name" value="THIOL:DISULFIDE INTERCHANGE PROTEIN DSBE"/>
    <property type="match status" value="1"/>
</dbReference>
<feature type="domain" description="Thioredoxin" evidence="7">
    <location>
        <begin position="48"/>
        <end position="188"/>
    </location>
</feature>
<dbReference type="SUPFAM" id="SSF52833">
    <property type="entry name" value="Thioredoxin-like"/>
    <property type="match status" value="1"/>
</dbReference>
<dbReference type="NCBIfam" id="NF002854">
    <property type="entry name" value="PRK03147.1"/>
    <property type="match status" value="1"/>
</dbReference>
<accession>A0A9X3WI25</accession>
<keyword evidence="5" id="KW-0676">Redox-active center</keyword>
<comment type="subcellular location">
    <subcellularLocation>
        <location evidence="1">Cell envelope</location>
    </subcellularLocation>
</comment>
<keyword evidence="6" id="KW-0472">Membrane</keyword>
<dbReference type="CDD" id="cd02966">
    <property type="entry name" value="TlpA_like_family"/>
    <property type="match status" value="1"/>
</dbReference>
<keyword evidence="9" id="KW-1185">Reference proteome</keyword>
<evidence type="ECO:0000256" key="3">
    <source>
        <dbReference type="ARBA" id="ARBA00022968"/>
    </source>
</evidence>
<dbReference type="InterPro" id="IPR050553">
    <property type="entry name" value="Thioredoxin_ResA/DsbE_sf"/>
</dbReference>
<proteinExistence type="predicted"/>
<gene>
    <name evidence="8" type="primary">resA</name>
    <name evidence="8" type="ORF">NC661_00555</name>
</gene>
<evidence type="ECO:0000313" key="8">
    <source>
        <dbReference type="EMBL" id="MDC3418875.1"/>
    </source>
</evidence>
<dbReference type="EMBL" id="JAMQJZ010000001">
    <property type="protein sequence ID" value="MDC3418875.1"/>
    <property type="molecule type" value="Genomic_DNA"/>
</dbReference>
<dbReference type="InterPro" id="IPR013766">
    <property type="entry name" value="Thioredoxin_domain"/>
</dbReference>
<name>A0A9X3WI25_9BACI</name>
<organism evidence="8 9">
    <name type="scientific">Aquibacillus koreensis</name>
    <dbReference type="NCBI Taxonomy" id="279446"/>
    <lineage>
        <taxon>Bacteria</taxon>
        <taxon>Bacillati</taxon>
        <taxon>Bacillota</taxon>
        <taxon>Bacilli</taxon>
        <taxon>Bacillales</taxon>
        <taxon>Bacillaceae</taxon>
        <taxon>Aquibacillus</taxon>
    </lineage>
</organism>
<dbReference type="PROSITE" id="PS51352">
    <property type="entry name" value="THIOREDOXIN_2"/>
    <property type="match status" value="1"/>
</dbReference>
<sequence length="190" mass="21683">MSKVEQARQKKSKKKMKRFFFRSIILIVLLAALVFALVSNLTKDKAAIGVGDEAPSFQLKQINNDGQPLHLDELKGKGIMLNFWATFCKPCEQEMPYMESLYPKYKEQGVEIVAVSVDFTELVIEQFVERHNLTFPILHDNTEQVRDLYNVGPLPTTYFINAEGEVVELVSGQLTLEDLEGYLQQIVPKE</sequence>
<dbReference type="Proteomes" id="UP001145072">
    <property type="component" value="Unassembled WGS sequence"/>
</dbReference>
<evidence type="ECO:0000256" key="6">
    <source>
        <dbReference type="SAM" id="Phobius"/>
    </source>
</evidence>
<dbReference type="PANTHER" id="PTHR42852:SF6">
    <property type="entry name" value="THIOL:DISULFIDE INTERCHANGE PROTEIN DSBE"/>
    <property type="match status" value="1"/>
</dbReference>
<dbReference type="AlphaFoldDB" id="A0A9X3WI25"/>
<evidence type="ECO:0000256" key="2">
    <source>
        <dbReference type="ARBA" id="ARBA00022748"/>
    </source>
</evidence>